<comment type="caution">
    <text evidence="2">The sequence shown here is derived from an EMBL/GenBank/DDBJ whole genome shotgun (WGS) entry which is preliminary data.</text>
</comment>
<dbReference type="EMBL" id="JAGZSV010000104">
    <property type="protein sequence ID" value="MBS6941048.1"/>
    <property type="molecule type" value="Genomic_DNA"/>
</dbReference>
<gene>
    <name evidence="2" type="ORF">KH142_06165</name>
</gene>
<dbReference type="Proteomes" id="UP000727506">
    <property type="component" value="Unassembled WGS sequence"/>
</dbReference>
<dbReference type="SMART" id="SM00028">
    <property type="entry name" value="TPR"/>
    <property type="match status" value="3"/>
</dbReference>
<evidence type="ECO:0000313" key="2">
    <source>
        <dbReference type="EMBL" id="MBS6941048.1"/>
    </source>
</evidence>
<dbReference type="SUPFAM" id="SSF48452">
    <property type="entry name" value="TPR-like"/>
    <property type="match status" value="1"/>
</dbReference>
<accession>A0A943UYH4</accession>
<dbReference type="AlphaFoldDB" id="A0A943UYH4"/>
<evidence type="ECO:0000313" key="3">
    <source>
        <dbReference type="Proteomes" id="UP000727506"/>
    </source>
</evidence>
<protein>
    <recommendedName>
        <fullName evidence="4">Tetratricopeptide repeat protein</fullName>
    </recommendedName>
</protein>
<organism evidence="2 3">
    <name type="scientific">Slackia piriformis</name>
    <dbReference type="NCBI Taxonomy" id="626934"/>
    <lineage>
        <taxon>Bacteria</taxon>
        <taxon>Bacillati</taxon>
        <taxon>Actinomycetota</taxon>
        <taxon>Coriobacteriia</taxon>
        <taxon>Eggerthellales</taxon>
        <taxon>Eggerthellaceae</taxon>
        <taxon>Slackia</taxon>
    </lineage>
</organism>
<sequence length="901" mass="98661">MADFPLELNMTAKRELLDGIPDAFGGRFFGLLRSGVALPEGGSCYLAEFDSRTMARARILAYVDRYGRLFSADGPLAAPPARYPSLEACFLEGAEGERGTLVVYAHDGSSAQVGSYLCENPGKNERFRIEQIQGAPPSDGSAGRWLSYEHFMVRPYLALLAAASQAGSARPFDLGTVFSRFDSLDLFDAVNREILEVESPLAEHPGQAFAAERYLAAMLHEAGIVGKTREDMAVELAGGFRSVPAVRLLRTVHYADTYYIDFYYADEDGSLVENGMLATSLETSAARFAFLRTEAALNRFLLLSAYLEEHFEGGIPAADEAFCAAADAWLCDRICTQAGAPDDAPFLKSRWDKHLAFARSCEMLRLPYRIGYDFCSDAAAKAFGVEISCPVPDVMASRSFDEAVGGYRERSASERNGDAARYAAHAAILVAAQAFCVSSDIERVFVNCLFGGREDAVVIAGVFERAVFLREFSADEERAFPDPFAFLRACGIAFEFGDDFFLQTVPACFAKGRGDFADEREASIHRDATPFSQEARELAGVVAPCDLSIFEDGERGGYADEVVAALDAGVDAALACLKSIHDRTENILVRRICRALTDGFMLGELDEHSYLEVKEAFLDAYGFKPLMARASALLRADEQSQAIEVLEELLAKVEATEGFADTAQTCYRFFDSYETRYMYARHCADDAAGRRVAPLPDEAFLVHDALAQVYTTSIAGADTALAHALRCIELAPARAHSYLRAARAYFMRGEYELEAGMCSKALEVAWHPSDAGLALYWLAYAFWKLERYDAAAACYRRCAALRSSMAEQAMTEFEELLESVKGLQRHTEEEENEILRNEGVPVGSLADNCESMLAMAKASADSGCTSLCCVMAASGMRVIRDDALMPVVKSFSPSKDALFAR</sequence>
<reference evidence="2" key="1">
    <citation type="submission" date="2021-02" db="EMBL/GenBank/DDBJ databases">
        <title>Infant gut strain persistence is associated with maternal origin, phylogeny, and functional potential including surface adhesion and iron acquisition.</title>
        <authorList>
            <person name="Lou Y.C."/>
        </authorList>
    </citation>
    <scope>NUCLEOTIDE SEQUENCE</scope>
    <source>
        <strain evidence="2">L2_039_000G1_dasL2_039_000G1_concoct_11</strain>
    </source>
</reference>
<dbReference type="Gene3D" id="1.25.40.10">
    <property type="entry name" value="Tetratricopeptide repeat domain"/>
    <property type="match status" value="1"/>
</dbReference>
<dbReference type="InterPro" id="IPR011990">
    <property type="entry name" value="TPR-like_helical_dom_sf"/>
</dbReference>
<feature type="coiled-coil region" evidence="1">
    <location>
        <begin position="806"/>
        <end position="833"/>
    </location>
</feature>
<name>A0A943UYH4_9ACTN</name>
<evidence type="ECO:0000256" key="1">
    <source>
        <dbReference type="SAM" id="Coils"/>
    </source>
</evidence>
<evidence type="ECO:0008006" key="4">
    <source>
        <dbReference type="Google" id="ProtNLM"/>
    </source>
</evidence>
<proteinExistence type="predicted"/>
<keyword evidence="1" id="KW-0175">Coiled coil</keyword>
<dbReference type="InterPro" id="IPR019734">
    <property type="entry name" value="TPR_rpt"/>
</dbReference>